<dbReference type="InterPro" id="IPR011059">
    <property type="entry name" value="Metal-dep_hydrolase_composite"/>
</dbReference>
<dbReference type="PANTHER" id="PTHR22642">
    <property type="entry name" value="IMIDAZOLONEPROPIONASE"/>
    <property type="match status" value="1"/>
</dbReference>
<dbReference type="InterPro" id="IPR032466">
    <property type="entry name" value="Metal_Hydrolase"/>
</dbReference>
<keyword evidence="2" id="KW-0378">Hydrolase</keyword>
<dbReference type="InterPro" id="IPR033932">
    <property type="entry name" value="YtcJ-like"/>
</dbReference>
<dbReference type="SUPFAM" id="SSF51556">
    <property type="entry name" value="Metallo-dependent hydrolases"/>
    <property type="match status" value="1"/>
</dbReference>
<reference evidence="3" key="1">
    <citation type="submission" date="2016-05" db="EMBL/GenBank/DDBJ databases">
        <authorList>
            <person name="Liu B."/>
            <person name="Wang J."/>
            <person name="Zhu Y."/>
            <person name="Liu G."/>
            <person name="Chen Q."/>
            <person name="Chen Z."/>
            <person name="Lan J."/>
            <person name="Che J."/>
            <person name="Ge C."/>
            <person name="Shi H."/>
            <person name="Pan Z."/>
            <person name="Liu X."/>
        </authorList>
    </citation>
    <scope>NUCLEOTIDE SEQUENCE [LARGE SCALE GENOMIC DNA]</scope>
    <source>
        <strain evidence="3">FJAT-27215</strain>
    </source>
</reference>
<sequence length="541" mass="60852">MKADLIIKSNAVFTGLENEPEALAVAVKGNKIIGVDTKEKIAAFQDEQTKMIDAGNKLVMPGFHDAHLHIMLGSLFSHYCVSLADVTSAEEAAVKVREYANGKPENQWVIGTGWDHTAWDKKEFPDRYILDQELPNRPVMLLHAEGHYGWVNSKALEIAGITSETENPEYGIIYKDDEGEPTGILIETAIALAADFAYDFPKEQLHDMVSQFLKHAAKLGVTSVNDLYASRAHEKLEAYSVFKEFEDKGDLSCRFHLYPPLNGQIEQAKKFRENYSSDKLRTAGLKQFIDGVVTGYTAYMLDPYLDKPETRGETAYTKEQLEKWVIEADKEGFQIRFHTIGDGAVRLGLDLYEKAQQVNGPRDARHALEHIEVIAPEDIPRFKELGVMPSIQPYHMALMPRESHTTRVGEEKQPYIYPNATLLRSGAVVSYSSDYPIVPLEPMIELYHAVTRKDFTLNDTWNEQERVTLAEALKAYTAGSAYSVFRENELGTLEAGKLADLIILDRNLFEVSPEEILKTEVDTTLMDGEVVWEKTPSAALK</sequence>
<dbReference type="Proteomes" id="UP000092578">
    <property type="component" value="Unassembled WGS sequence"/>
</dbReference>
<dbReference type="Pfam" id="PF07969">
    <property type="entry name" value="Amidohydro_3"/>
    <property type="match status" value="1"/>
</dbReference>
<dbReference type="Gene3D" id="2.30.40.10">
    <property type="entry name" value="Urease, subunit C, domain 1"/>
    <property type="match status" value="1"/>
</dbReference>
<dbReference type="Gene3D" id="3.10.310.70">
    <property type="match status" value="1"/>
</dbReference>
<dbReference type="GO" id="GO:0016810">
    <property type="term" value="F:hydrolase activity, acting on carbon-nitrogen (but not peptide) bonds"/>
    <property type="evidence" value="ECO:0007669"/>
    <property type="project" value="InterPro"/>
</dbReference>
<keyword evidence="3" id="KW-1185">Reference proteome</keyword>
<evidence type="ECO:0000259" key="1">
    <source>
        <dbReference type="Pfam" id="PF07969"/>
    </source>
</evidence>
<comment type="caution">
    <text evidence="2">The sequence shown here is derived from an EMBL/GenBank/DDBJ whole genome shotgun (WGS) entry which is preliminary data.</text>
</comment>
<gene>
    <name evidence="2" type="ORF">A8F95_04830</name>
</gene>
<evidence type="ECO:0000313" key="2">
    <source>
        <dbReference type="EMBL" id="OCA88774.1"/>
    </source>
</evidence>
<dbReference type="Gene3D" id="3.20.20.140">
    <property type="entry name" value="Metal-dependent hydrolases"/>
    <property type="match status" value="1"/>
</dbReference>
<dbReference type="CDD" id="cd01300">
    <property type="entry name" value="YtcJ_like"/>
    <property type="match status" value="1"/>
</dbReference>
<organism evidence="2 3">
    <name type="scientific">Pseudobacillus wudalianchiensis</name>
    <dbReference type="NCBI Taxonomy" id="1743143"/>
    <lineage>
        <taxon>Bacteria</taxon>
        <taxon>Bacillati</taxon>
        <taxon>Bacillota</taxon>
        <taxon>Bacilli</taxon>
        <taxon>Bacillales</taxon>
        <taxon>Bacillaceae</taxon>
        <taxon>Pseudobacillus</taxon>
    </lineage>
</organism>
<dbReference type="SUPFAM" id="SSF51338">
    <property type="entry name" value="Composite domain of metallo-dependent hydrolases"/>
    <property type="match status" value="1"/>
</dbReference>
<dbReference type="InterPro" id="IPR013108">
    <property type="entry name" value="Amidohydro_3"/>
</dbReference>
<dbReference type="PANTHER" id="PTHR22642:SF2">
    <property type="entry name" value="PROTEIN LONG AFTER FAR-RED 3"/>
    <property type="match status" value="1"/>
</dbReference>
<proteinExistence type="predicted"/>
<dbReference type="AlphaFoldDB" id="A0A1B9AY77"/>
<accession>A0A1B9AY77</accession>
<evidence type="ECO:0000313" key="3">
    <source>
        <dbReference type="Proteomes" id="UP000092578"/>
    </source>
</evidence>
<dbReference type="RefSeq" id="WP_065410100.1">
    <property type="nucleotide sequence ID" value="NZ_MAYT01000012.1"/>
</dbReference>
<feature type="domain" description="Amidohydrolase 3" evidence="1">
    <location>
        <begin position="51"/>
        <end position="531"/>
    </location>
</feature>
<name>A0A1B9AY77_9BACI</name>
<dbReference type="EMBL" id="MAYT01000012">
    <property type="protein sequence ID" value="OCA88774.1"/>
    <property type="molecule type" value="Genomic_DNA"/>
</dbReference>
<protein>
    <submittedName>
        <fullName evidence="2">Amidohydrolase</fullName>
    </submittedName>
</protein>